<evidence type="ECO:0000313" key="1">
    <source>
        <dbReference type="EMBL" id="CAF3477835.1"/>
    </source>
</evidence>
<dbReference type="Proteomes" id="UP000663865">
    <property type="component" value="Unassembled WGS sequence"/>
</dbReference>
<dbReference type="PANTHER" id="PTHR42861">
    <property type="entry name" value="CALCIUM-TRANSPORTING ATPASE"/>
    <property type="match status" value="1"/>
</dbReference>
<name>A0A818FR00_9BILA</name>
<dbReference type="SUPFAM" id="SSF56784">
    <property type="entry name" value="HAD-like"/>
    <property type="match status" value="1"/>
</dbReference>
<reference evidence="1" key="1">
    <citation type="submission" date="2021-02" db="EMBL/GenBank/DDBJ databases">
        <authorList>
            <person name="Nowell W R."/>
        </authorList>
    </citation>
    <scope>NUCLEOTIDE SEQUENCE</scope>
</reference>
<dbReference type="Proteomes" id="UP000663838">
    <property type="component" value="Unassembled WGS sequence"/>
</dbReference>
<accession>A0A818FR00</accession>
<sequence>MVRYTMMLRADGFASFFPQHKFEITRRLQDIGHLVVMTGKRFLLIKRDGVNDAAALSKVNVGVAIADANDVDIILT</sequence>
<dbReference type="GO" id="GO:0016020">
    <property type="term" value="C:membrane"/>
    <property type="evidence" value="ECO:0007669"/>
    <property type="project" value="InterPro"/>
</dbReference>
<dbReference type="GO" id="GO:0005524">
    <property type="term" value="F:ATP binding"/>
    <property type="evidence" value="ECO:0007669"/>
    <property type="project" value="InterPro"/>
</dbReference>
<dbReference type="InterPro" id="IPR001757">
    <property type="entry name" value="P_typ_ATPase"/>
</dbReference>
<dbReference type="AlphaFoldDB" id="A0A818FR00"/>
<organism evidence="1 3">
    <name type="scientific">Rotaria socialis</name>
    <dbReference type="NCBI Taxonomy" id="392032"/>
    <lineage>
        <taxon>Eukaryota</taxon>
        <taxon>Metazoa</taxon>
        <taxon>Spiralia</taxon>
        <taxon>Gnathifera</taxon>
        <taxon>Rotifera</taxon>
        <taxon>Eurotatoria</taxon>
        <taxon>Bdelloidea</taxon>
        <taxon>Philodinida</taxon>
        <taxon>Philodinidae</taxon>
        <taxon>Rotaria</taxon>
    </lineage>
</organism>
<dbReference type="InterPro" id="IPR023214">
    <property type="entry name" value="HAD_sf"/>
</dbReference>
<comment type="caution">
    <text evidence="1">The sequence shown here is derived from an EMBL/GenBank/DDBJ whole genome shotgun (WGS) entry which is preliminary data.</text>
</comment>
<dbReference type="Gene3D" id="3.40.50.1000">
    <property type="entry name" value="HAD superfamily/HAD-like"/>
    <property type="match status" value="1"/>
</dbReference>
<dbReference type="EMBL" id="CAJNYV010002432">
    <property type="protein sequence ID" value="CAF3477835.1"/>
    <property type="molecule type" value="Genomic_DNA"/>
</dbReference>
<dbReference type="GO" id="GO:0016887">
    <property type="term" value="F:ATP hydrolysis activity"/>
    <property type="evidence" value="ECO:0007669"/>
    <property type="project" value="InterPro"/>
</dbReference>
<dbReference type="EMBL" id="CAJOBS010000027">
    <property type="protein sequence ID" value="CAF4472401.1"/>
    <property type="molecule type" value="Genomic_DNA"/>
</dbReference>
<evidence type="ECO:0000313" key="3">
    <source>
        <dbReference type="Proteomes" id="UP000663865"/>
    </source>
</evidence>
<dbReference type="PRINTS" id="PR00120">
    <property type="entry name" value="HATPASE"/>
</dbReference>
<protein>
    <submittedName>
        <fullName evidence="1">Uncharacterized protein</fullName>
    </submittedName>
</protein>
<proteinExistence type="predicted"/>
<evidence type="ECO:0000313" key="2">
    <source>
        <dbReference type="EMBL" id="CAF4472401.1"/>
    </source>
</evidence>
<dbReference type="InterPro" id="IPR036412">
    <property type="entry name" value="HAD-like_sf"/>
</dbReference>
<gene>
    <name evidence="1" type="ORF">KIK155_LOCUS14286</name>
    <name evidence="2" type="ORF">TOA249_LOCUS1044</name>
</gene>